<dbReference type="AlphaFoldDB" id="A0AA86UJG1"/>
<proteinExistence type="predicted"/>
<organism evidence="1">
    <name type="scientific">Hexamita inflata</name>
    <dbReference type="NCBI Taxonomy" id="28002"/>
    <lineage>
        <taxon>Eukaryota</taxon>
        <taxon>Metamonada</taxon>
        <taxon>Diplomonadida</taxon>
        <taxon>Hexamitidae</taxon>
        <taxon>Hexamitinae</taxon>
        <taxon>Hexamita</taxon>
    </lineage>
</organism>
<keyword evidence="3" id="KW-1185">Reference proteome</keyword>
<name>A0AA86UJG1_9EUKA</name>
<evidence type="ECO:0000313" key="3">
    <source>
        <dbReference type="Proteomes" id="UP001642409"/>
    </source>
</evidence>
<dbReference type="EMBL" id="CATOUU010000840">
    <property type="protein sequence ID" value="CAI9953547.1"/>
    <property type="molecule type" value="Genomic_DNA"/>
</dbReference>
<reference evidence="1" key="1">
    <citation type="submission" date="2023-06" db="EMBL/GenBank/DDBJ databases">
        <authorList>
            <person name="Kurt Z."/>
        </authorList>
    </citation>
    <scope>NUCLEOTIDE SEQUENCE</scope>
</reference>
<sequence length="104" mass="12103">MKPYYADMALTQLILWMQPYIPLDSDGQGRYGLLEEKSGTTLVKLKTIIVLYQKIRSDCIQIIYSVQSKSPINSINGFKQFTREELNGSPWLLVIFYEEKQSNY</sequence>
<protein>
    <submittedName>
        <fullName evidence="2">Hypothetical_protein</fullName>
    </submittedName>
</protein>
<dbReference type="EMBL" id="CAXDID020000107">
    <property type="protein sequence ID" value="CAL6028315.1"/>
    <property type="molecule type" value="Genomic_DNA"/>
</dbReference>
<dbReference type="Proteomes" id="UP001642409">
    <property type="component" value="Unassembled WGS sequence"/>
</dbReference>
<reference evidence="2 3" key="2">
    <citation type="submission" date="2024-07" db="EMBL/GenBank/DDBJ databases">
        <authorList>
            <person name="Akdeniz Z."/>
        </authorList>
    </citation>
    <scope>NUCLEOTIDE SEQUENCE [LARGE SCALE GENOMIC DNA]</scope>
</reference>
<accession>A0AA86UJG1</accession>
<comment type="caution">
    <text evidence="1">The sequence shown here is derived from an EMBL/GenBank/DDBJ whole genome shotgun (WGS) entry which is preliminary data.</text>
</comment>
<evidence type="ECO:0000313" key="2">
    <source>
        <dbReference type="EMBL" id="CAL6028315.1"/>
    </source>
</evidence>
<gene>
    <name evidence="2" type="ORF">HINF_LOCUS31745</name>
    <name evidence="1" type="ORF">HINF_LOCUS41192</name>
</gene>
<evidence type="ECO:0000313" key="1">
    <source>
        <dbReference type="EMBL" id="CAI9953547.1"/>
    </source>
</evidence>